<dbReference type="KEGG" id="ptes:JQU52_01560"/>
<dbReference type="Gene3D" id="3.40.50.720">
    <property type="entry name" value="NAD(P)-binding Rossmann-like Domain"/>
    <property type="match status" value="1"/>
</dbReference>
<sequence>MGYLGLPLAEALHRRGHPLLAARRSVPPQALPFALQTVDIGHAAAHDWSAWAGYPVWVCLLPPSGSPDYVAGLSHWLQQARALGVRQVIYSSSISVYGTAQGHCDEHSPVQPQTDSARKVAAAETAFLASGVANVDVLRLGGLYSDGRHPLFSLQKKPLNGGGAQPVNMLSQQQAVAVLLQAIAQPGGVRVRNLVAPQHPPKRQFYGAEAERLGVVAPLFDPQDHACSGKIVRSAYSDFDAVFTEN</sequence>
<evidence type="ECO:0000313" key="1">
    <source>
        <dbReference type="EMBL" id="QRQ83228.1"/>
    </source>
</evidence>
<gene>
    <name evidence="1" type="ORF">JQU52_01560</name>
</gene>
<dbReference type="PANTHER" id="PTHR48079">
    <property type="entry name" value="PROTEIN YEEZ"/>
    <property type="match status" value="1"/>
</dbReference>
<keyword evidence="2" id="KW-1185">Reference proteome</keyword>
<proteinExistence type="predicted"/>
<dbReference type="EMBL" id="CP069798">
    <property type="protein sequence ID" value="QRQ83228.1"/>
    <property type="molecule type" value="Genomic_DNA"/>
</dbReference>
<evidence type="ECO:0000313" key="2">
    <source>
        <dbReference type="Proteomes" id="UP000653156"/>
    </source>
</evidence>
<accession>A0A892ZLE5</accession>
<reference evidence="1" key="1">
    <citation type="submission" date="2021-02" db="EMBL/GenBank/DDBJ databases">
        <title>Neisseriaceae sp. 26B isolated from the cloaca of a Common Toad-headed Turtle (Mesoclemmys nasuta).</title>
        <authorList>
            <person name="Spergser J."/>
            <person name="Busse H.-J."/>
        </authorList>
    </citation>
    <scope>NUCLEOTIDE SEQUENCE</scope>
    <source>
        <strain evidence="1">26B</strain>
    </source>
</reference>
<dbReference type="SUPFAM" id="SSF51735">
    <property type="entry name" value="NAD(P)-binding Rossmann-fold domains"/>
    <property type="match status" value="1"/>
</dbReference>
<dbReference type="Proteomes" id="UP000653156">
    <property type="component" value="Chromosome"/>
</dbReference>
<protein>
    <submittedName>
        <fullName evidence="1">SDR family NAD(P)-dependent oxidoreductase</fullName>
    </submittedName>
</protein>
<dbReference type="InterPro" id="IPR051783">
    <property type="entry name" value="NAD(P)-dependent_oxidoreduct"/>
</dbReference>
<organism evidence="1 2">
    <name type="scientific">Paralysiella testudinis</name>
    <dbReference type="NCBI Taxonomy" id="2809020"/>
    <lineage>
        <taxon>Bacteria</taxon>
        <taxon>Pseudomonadati</taxon>
        <taxon>Pseudomonadota</taxon>
        <taxon>Betaproteobacteria</taxon>
        <taxon>Neisseriales</taxon>
        <taxon>Neisseriaceae</taxon>
        <taxon>Paralysiella</taxon>
    </lineage>
</organism>
<dbReference type="PANTHER" id="PTHR48079:SF6">
    <property type="entry name" value="NAD(P)-BINDING DOMAIN-CONTAINING PROTEIN-RELATED"/>
    <property type="match status" value="1"/>
</dbReference>
<dbReference type="GO" id="GO:0004029">
    <property type="term" value="F:aldehyde dehydrogenase (NAD+) activity"/>
    <property type="evidence" value="ECO:0007669"/>
    <property type="project" value="TreeGrafter"/>
</dbReference>
<dbReference type="InterPro" id="IPR036291">
    <property type="entry name" value="NAD(P)-bd_dom_sf"/>
</dbReference>
<name>A0A892ZLE5_9NEIS</name>
<dbReference type="GO" id="GO:0005737">
    <property type="term" value="C:cytoplasm"/>
    <property type="evidence" value="ECO:0007669"/>
    <property type="project" value="TreeGrafter"/>
</dbReference>
<dbReference type="AlphaFoldDB" id="A0A892ZLE5"/>